<evidence type="ECO:0000256" key="1">
    <source>
        <dbReference type="SAM" id="MobiDB-lite"/>
    </source>
</evidence>
<feature type="compositionally biased region" description="Basic and acidic residues" evidence="1">
    <location>
        <begin position="18"/>
        <end position="38"/>
    </location>
</feature>
<name>A0A7J6UU79_THATH</name>
<feature type="compositionally biased region" description="Polar residues" evidence="1">
    <location>
        <begin position="39"/>
        <end position="53"/>
    </location>
</feature>
<organism evidence="2 3">
    <name type="scientific">Thalictrum thalictroides</name>
    <name type="common">Rue-anemone</name>
    <name type="synonym">Anemone thalictroides</name>
    <dbReference type="NCBI Taxonomy" id="46969"/>
    <lineage>
        <taxon>Eukaryota</taxon>
        <taxon>Viridiplantae</taxon>
        <taxon>Streptophyta</taxon>
        <taxon>Embryophyta</taxon>
        <taxon>Tracheophyta</taxon>
        <taxon>Spermatophyta</taxon>
        <taxon>Magnoliopsida</taxon>
        <taxon>Ranunculales</taxon>
        <taxon>Ranunculaceae</taxon>
        <taxon>Thalictroideae</taxon>
        <taxon>Thalictrum</taxon>
    </lineage>
</organism>
<evidence type="ECO:0000313" key="2">
    <source>
        <dbReference type="EMBL" id="KAF5176126.1"/>
    </source>
</evidence>
<keyword evidence="3" id="KW-1185">Reference proteome</keyword>
<dbReference type="Proteomes" id="UP000554482">
    <property type="component" value="Unassembled WGS sequence"/>
</dbReference>
<sequence length="66" mass="7374">MDCDRPSPIRRRTTTAHHPSDSLPKDRRRAATDHHASSIERSGQTVARATNRLNAVDGLRQPVVHP</sequence>
<evidence type="ECO:0000313" key="3">
    <source>
        <dbReference type="Proteomes" id="UP000554482"/>
    </source>
</evidence>
<feature type="region of interest" description="Disordered" evidence="1">
    <location>
        <begin position="1"/>
        <end position="66"/>
    </location>
</feature>
<accession>A0A7J6UU79</accession>
<reference evidence="2 3" key="1">
    <citation type="submission" date="2020-06" db="EMBL/GenBank/DDBJ databases">
        <title>Transcriptomic and genomic resources for Thalictrum thalictroides and T. hernandezii: Facilitating candidate gene discovery in an emerging model plant lineage.</title>
        <authorList>
            <person name="Arias T."/>
            <person name="Riano-Pachon D.M."/>
            <person name="Di Stilio V.S."/>
        </authorList>
    </citation>
    <scope>NUCLEOTIDE SEQUENCE [LARGE SCALE GENOMIC DNA]</scope>
    <source>
        <strain evidence="3">cv. WT478/WT964</strain>
        <tissue evidence="2">Leaves</tissue>
    </source>
</reference>
<proteinExistence type="predicted"/>
<comment type="caution">
    <text evidence="2">The sequence shown here is derived from an EMBL/GenBank/DDBJ whole genome shotgun (WGS) entry which is preliminary data.</text>
</comment>
<dbReference type="EMBL" id="JABWDY010043186">
    <property type="protein sequence ID" value="KAF5176126.1"/>
    <property type="molecule type" value="Genomic_DNA"/>
</dbReference>
<gene>
    <name evidence="2" type="ORF">FRX31_034288</name>
</gene>
<dbReference type="AlphaFoldDB" id="A0A7J6UU79"/>
<protein>
    <submittedName>
        <fullName evidence="2">Uncharacterized protein</fullName>
    </submittedName>
</protein>